<keyword evidence="3 8" id="KW-0762">Sugar transport</keyword>
<feature type="domain" description="PTS EIIA type-1" evidence="7">
    <location>
        <begin position="25"/>
        <end position="129"/>
    </location>
</feature>
<evidence type="ECO:0000313" key="9">
    <source>
        <dbReference type="Proteomes" id="UP000277766"/>
    </source>
</evidence>
<dbReference type="PANTHER" id="PTHR45008">
    <property type="entry name" value="PTS SYSTEM GLUCOSE-SPECIFIC EIIA COMPONENT"/>
    <property type="match status" value="1"/>
</dbReference>
<evidence type="ECO:0000256" key="6">
    <source>
        <dbReference type="ARBA" id="ARBA00022777"/>
    </source>
</evidence>
<evidence type="ECO:0000256" key="4">
    <source>
        <dbReference type="ARBA" id="ARBA00022679"/>
    </source>
</evidence>
<accession>A0A3S0L3H6</accession>
<evidence type="ECO:0000256" key="2">
    <source>
        <dbReference type="ARBA" id="ARBA00022448"/>
    </source>
</evidence>
<dbReference type="GO" id="GO:0005737">
    <property type="term" value="C:cytoplasm"/>
    <property type="evidence" value="ECO:0007669"/>
    <property type="project" value="UniProtKB-SubCell"/>
</dbReference>
<evidence type="ECO:0000313" key="8">
    <source>
        <dbReference type="EMBL" id="RTR26129.1"/>
    </source>
</evidence>
<comment type="subcellular location">
    <subcellularLocation>
        <location evidence="1">Cytoplasm</location>
    </subcellularLocation>
</comment>
<dbReference type="OrthoDB" id="9764327at2"/>
<dbReference type="PROSITE" id="PS51093">
    <property type="entry name" value="PTS_EIIA_TYPE_1"/>
    <property type="match status" value="1"/>
</dbReference>
<dbReference type="FunFam" id="2.70.70.10:FF:000001">
    <property type="entry name" value="PTS system glucose-specific IIA component"/>
    <property type="match status" value="1"/>
</dbReference>
<dbReference type="PROSITE" id="PS00371">
    <property type="entry name" value="PTS_EIIA_TYPE_1_HIS"/>
    <property type="match status" value="1"/>
</dbReference>
<dbReference type="GO" id="GO:0016301">
    <property type="term" value="F:kinase activity"/>
    <property type="evidence" value="ECO:0007669"/>
    <property type="project" value="UniProtKB-KW"/>
</dbReference>
<keyword evidence="2" id="KW-0813">Transport</keyword>
<protein>
    <submittedName>
        <fullName evidence="8">PTS glucose transporter subunit IIA</fullName>
    </submittedName>
</protein>
<dbReference type="RefSeq" id="WP_126352402.1">
    <property type="nucleotide sequence ID" value="NZ_CP086381.1"/>
</dbReference>
<dbReference type="SUPFAM" id="SSF51261">
    <property type="entry name" value="Duplicated hybrid motif"/>
    <property type="match status" value="1"/>
</dbReference>
<gene>
    <name evidence="8" type="ORF">EJ104_09050</name>
</gene>
<evidence type="ECO:0000256" key="1">
    <source>
        <dbReference type="ARBA" id="ARBA00004496"/>
    </source>
</evidence>
<keyword evidence="9" id="KW-1185">Reference proteome</keyword>
<evidence type="ECO:0000259" key="7">
    <source>
        <dbReference type="PROSITE" id="PS51093"/>
    </source>
</evidence>
<dbReference type="Gene3D" id="2.70.70.10">
    <property type="entry name" value="Glucose Permease (Domain IIA)"/>
    <property type="match status" value="1"/>
</dbReference>
<organism evidence="8 9">
    <name type="scientific">Deinococcus radiophilus</name>
    <dbReference type="NCBI Taxonomy" id="32062"/>
    <lineage>
        <taxon>Bacteria</taxon>
        <taxon>Thermotogati</taxon>
        <taxon>Deinococcota</taxon>
        <taxon>Deinococci</taxon>
        <taxon>Deinococcales</taxon>
        <taxon>Deinococcaceae</taxon>
        <taxon>Deinococcus</taxon>
    </lineage>
</organism>
<dbReference type="EMBL" id="RXPE01000018">
    <property type="protein sequence ID" value="RTR26129.1"/>
    <property type="molecule type" value="Genomic_DNA"/>
</dbReference>
<comment type="caution">
    <text evidence="8">The sequence shown here is derived from an EMBL/GenBank/DDBJ whole genome shotgun (WGS) entry which is preliminary data.</text>
</comment>
<dbReference type="Proteomes" id="UP000277766">
    <property type="component" value="Unassembled WGS sequence"/>
</dbReference>
<sequence length="148" mass="15682">MNPQLPSDWTMPLSGRTVPLSQVPDQVFRSGMMGPGFAIAPVDGEVRAPCSGQVVTFFPTRHAIGLMSDSGLEVLIHVGVDTVNLNGEGFTALVQQGDRVTAGQPLLRADLNLIGSRVPSTLTPVLFTNLDDSQQVQLSDTGQLSITP</sequence>
<reference evidence="8 9" key="1">
    <citation type="submission" date="2018-12" db="EMBL/GenBank/DDBJ databases">
        <title>Deinococcus radiophilus ATCC 27603 genome sequencing and assembly.</title>
        <authorList>
            <person name="Maclea K.S."/>
            <person name="Maynard C.R."/>
        </authorList>
    </citation>
    <scope>NUCLEOTIDE SEQUENCE [LARGE SCALE GENOMIC DNA]</scope>
    <source>
        <strain evidence="8 9">ATCC 27603</strain>
    </source>
</reference>
<dbReference type="NCBIfam" id="TIGR00830">
    <property type="entry name" value="PTBA"/>
    <property type="match status" value="1"/>
</dbReference>
<proteinExistence type="predicted"/>
<dbReference type="Pfam" id="PF00358">
    <property type="entry name" value="PTS_EIIA_1"/>
    <property type="match status" value="1"/>
</dbReference>
<dbReference type="InterPro" id="IPR011055">
    <property type="entry name" value="Dup_hybrid_motif"/>
</dbReference>
<evidence type="ECO:0000256" key="5">
    <source>
        <dbReference type="ARBA" id="ARBA00022683"/>
    </source>
</evidence>
<dbReference type="InterPro" id="IPR001127">
    <property type="entry name" value="PTS_EIIA_1_perm"/>
</dbReference>
<dbReference type="InterPro" id="IPR050890">
    <property type="entry name" value="PTS_EIIA_component"/>
</dbReference>
<keyword evidence="6" id="KW-0418">Kinase</keyword>
<dbReference type="GO" id="GO:0009401">
    <property type="term" value="P:phosphoenolpyruvate-dependent sugar phosphotransferase system"/>
    <property type="evidence" value="ECO:0007669"/>
    <property type="project" value="UniProtKB-KW"/>
</dbReference>
<dbReference type="AlphaFoldDB" id="A0A3S0L3H6"/>
<dbReference type="PANTHER" id="PTHR45008:SF1">
    <property type="entry name" value="PTS SYSTEM GLUCOSE-SPECIFIC EIIA COMPONENT"/>
    <property type="match status" value="1"/>
</dbReference>
<keyword evidence="4" id="KW-0808">Transferase</keyword>
<evidence type="ECO:0000256" key="3">
    <source>
        <dbReference type="ARBA" id="ARBA00022597"/>
    </source>
</evidence>
<keyword evidence="5" id="KW-0598">Phosphotransferase system</keyword>
<name>A0A3S0L3H6_9DEIO</name>